<organism evidence="2 3">
    <name type="scientific">Acorus gramineus</name>
    <name type="common">Dwarf sweet flag</name>
    <dbReference type="NCBI Taxonomy" id="55184"/>
    <lineage>
        <taxon>Eukaryota</taxon>
        <taxon>Viridiplantae</taxon>
        <taxon>Streptophyta</taxon>
        <taxon>Embryophyta</taxon>
        <taxon>Tracheophyta</taxon>
        <taxon>Spermatophyta</taxon>
        <taxon>Magnoliopsida</taxon>
        <taxon>Liliopsida</taxon>
        <taxon>Acoraceae</taxon>
        <taxon>Acorus</taxon>
    </lineage>
</organism>
<reference evidence="2" key="1">
    <citation type="journal article" date="2023" name="Nat. Commun.">
        <title>Diploid and tetraploid genomes of Acorus and the evolution of monocots.</title>
        <authorList>
            <person name="Ma L."/>
            <person name="Liu K.W."/>
            <person name="Li Z."/>
            <person name="Hsiao Y.Y."/>
            <person name="Qi Y."/>
            <person name="Fu T."/>
            <person name="Tang G.D."/>
            <person name="Zhang D."/>
            <person name="Sun W.H."/>
            <person name="Liu D.K."/>
            <person name="Li Y."/>
            <person name="Chen G.Z."/>
            <person name="Liu X.D."/>
            <person name="Liao X.Y."/>
            <person name="Jiang Y.T."/>
            <person name="Yu X."/>
            <person name="Hao Y."/>
            <person name="Huang J."/>
            <person name="Zhao X.W."/>
            <person name="Ke S."/>
            <person name="Chen Y.Y."/>
            <person name="Wu W.L."/>
            <person name="Hsu J.L."/>
            <person name="Lin Y.F."/>
            <person name="Huang M.D."/>
            <person name="Li C.Y."/>
            <person name="Huang L."/>
            <person name="Wang Z.W."/>
            <person name="Zhao X."/>
            <person name="Zhong W.Y."/>
            <person name="Peng D.H."/>
            <person name="Ahmad S."/>
            <person name="Lan S."/>
            <person name="Zhang J.S."/>
            <person name="Tsai W.C."/>
            <person name="Van de Peer Y."/>
            <person name="Liu Z.J."/>
        </authorList>
    </citation>
    <scope>NUCLEOTIDE SEQUENCE</scope>
    <source>
        <strain evidence="2">SCP</strain>
    </source>
</reference>
<feature type="compositionally biased region" description="Basic and acidic residues" evidence="1">
    <location>
        <begin position="30"/>
        <end position="49"/>
    </location>
</feature>
<gene>
    <name evidence="2" type="ORF">QJS04_geneDACA009772</name>
</gene>
<comment type="caution">
    <text evidence="2">The sequence shown here is derived from an EMBL/GenBank/DDBJ whole genome shotgun (WGS) entry which is preliminary data.</text>
</comment>
<evidence type="ECO:0000313" key="2">
    <source>
        <dbReference type="EMBL" id="KAK1272728.1"/>
    </source>
</evidence>
<accession>A0AAV9B7J0</accession>
<evidence type="ECO:0000313" key="3">
    <source>
        <dbReference type="Proteomes" id="UP001179952"/>
    </source>
</evidence>
<proteinExistence type="predicted"/>
<reference evidence="2" key="2">
    <citation type="submission" date="2023-06" db="EMBL/GenBank/DDBJ databases">
        <authorList>
            <person name="Ma L."/>
            <person name="Liu K.-W."/>
            <person name="Li Z."/>
            <person name="Hsiao Y.-Y."/>
            <person name="Qi Y."/>
            <person name="Fu T."/>
            <person name="Tang G."/>
            <person name="Zhang D."/>
            <person name="Sun W.-H."/>
            <person name="Liu D.-K."/>
            <person name="Li Y."/>
            <person name="Chen G.-Z."/>
            <person name="Liu X.-D."/>
            <person name="Liao X.-Y."/>
            <person name="Jiang Y.-T."/>
            <person name="Yu X."/>
            <person name="Hao Y."/>
            <person name="Huang J."/>
            <person name="Zhao X.-W."/>
            <person name="Ke S."/>
            <person name="Chen Y.-Y."/>
            <person name="Wu W.-L."/>
            <person name="Hsu J.-L."/>
            <person name="Lin Y.-F."/>
            <person name="Huang M.-D."/>
            <person name="Li C.-Y."/>
            <person name="Huang L."/>
            <person name="Wang Z.-W."/>
            <person name="Zhao X."/>
            <person name="Zhong W.-Y."/>
            <person name="Peng D.-H."/>
            <person name="Ahmad S."/>
            <person name="Lan S."/>
            <person name="Zhang J.-S."/>
            <person name="Tsai W.-C."/>
            <person name="Van De Peer Y."/>
            <person name="Liu Z.-J."/>
        </authorList>
    </citation>
    <scope>NUCLEOTIDE SEQUENCE</scope>
    <source>
        <strain evidence="2">SCP</strain>
        <tissue evidence="2">Leaves</tissue>
    </source>
</reference>
<dbReference type="AlphaFoldDB" id="A0AAV9B7J0"/>
<evidence type="ECO:0000256" key="1">
    <source>
        <dbReference type="SAM" id="MobiDB-lite"/>
    </source>
</evidence>
<sequence>MWVRLRWIHVYRWYHRLMEPTITAFDNISDSEKLMDRTTEKPRNRRSDGRPTTSRESTPPSFYTPSGKCGRDRRGLRGRRSRGSPGKRWTRSWRQRRRGGRGGARRSS</sequence>
<keyword evidence="3" id="KW-1185">Reference proteome</keyword>
<feature type="compositionally biased region" description="Basic residues" evidence="1">
    <location>
        <begin position="88"/>
        <end position="108"/>
    </location>
</feature>
<dbReference type="Proteomes" id="UP001179952">
    <property type="component" value="Unassembled WGS sequence"/>
</dbReference>
<feature type="region of interest" description="Disordered" evidence="1">
    <location>
        <begin position="26"/>
        <end position="108"/>
    </location>
</feature>
<name>A0AAV9B7J0_ACOGR</name>
<protein>
    <submittedName>
        <fullName evidence="2">Uncharacterized protein</fullName>
    </submittedName>
</protein>
<feature type="compositionally biased region" description="Polar residues" evidence="1">
    <location>
        <begin position="50"/>
        <end position="64"/>
    </location>
</feature>
<dbReference type="EMBL" id="JAUJYN010000004">
    <property type="protein sequence ID" value="KAK1272728.1"/>
    <property type="molecule type" value="Genomic_DNA"/>
</dbReference>